<gene>
    <name evidence="2" type="ORF">RS84_00707</name>
</gene>
<evidence type="ECO:0000313" key="3">
    <source>
        <dbReference type="Proteomes" id="UP000033900"/>
    </source>
</evidence>
<dbReference type="OrthoDB" id="5058212at2"/>
<organism evidence="2 3">
    <name type="scientific">Microbacterium hydrocarbonoxydans</name>
    <dbReference type="NCBI Taxonomy" id="273678"/>
    <lineage>
        <taxon>Bacteria</taxon>
        <taxon>Bacillati</taxon>
        <taxon>Actinomycetota</taxon>
        <taxon>Actinomycetes</taxon>
        <taxon>Micrococcales</taxon>
        <taxon>Microbacteriaceae</taxon>
        <taxon>Microbacterium</taxon>
    </lineage>
</organism>
<evidence type="ECO:0008006" key="4">
    <source>
        <dbReference type="Google" id="ProtNLM"/>
    </source>
</evidence>
<evidence type="ECO:0000313" key="2">
    <source>
        <dbReference type="EMBL" id="KJL49077.1"/>
    </source>
</evidence>
<protein>
    <recommendedName>
        <fullName evidence="4">DUF4352 domain-containing protein</fullName>
    </recommendedName>
</protein>
<dbReference type="RefSeq" id="WP_152641738.1">
    <property type="nucleotide sequence ID" value="NZ_JYJB01000005.1"/>
</dbReference>
<dbReference type="Proteomes" id="UP000033900">
    <property type="component" value="Unassembled WGS sequence"/>
</dbReference>
<evidence type="ECO:0000256" key="1">
    <source>
        <dbReference type="SAM" id="Phobius"/>
    </source>
</evidence>
<keyword evidence="3" id="KW-1185">Reference proteome</keyword>
<dbReference type="AlphaFoldDB" id="A0A0M2HQN6"/>
<reference evidence="2 3" key="1">
    <citation type="submission" date="2015-02" db="EMBL/GenBank/DDBJ databases">
        <title>Draft genome sequences of ten Microbacterium spp. with emphasis on heavy metal contaminated environments.</title>
        <authorList>
            <person name="Corretto E."/>
        </authorList>
    </citation>
    <scope>NUCLEOTIDE SEQUENCE [LARGE SCALE GENOMIC DNA]</scope>
    <source>
        <strain evidence="2 3">SA35</strain>
    </source>
</reference>
<dbReference type="STRING" id="273678.RS84_00707"/>
<feature type="transmembrane region" description="Helical" evidence="1">
    <location>
        <begin position="9"/>
        <end position="28"/>
    </location>
</feature>
<proteinExistence type="predicted"/>
<keyword evidence="1" id="KW-0472">Membrane</keyword>
<name>A0A0M2HQN6_9MICO</name>
<accession>A0A0M2HQN6</accession>
<sequence length="163" mass="17501">MSWLRRQRVALTALMFSAIAVAGVYLWLDIGPVAEAESVTITEAVDGTAEVAGQELTLESARWDEFPAPNGARIVSVRLTASGGPDSTMCGQVTLTEVHGSRTWLDAGDLVDVPYEEGESYCLEESAPYDIISVFAVPDDAAGPFYLDIAGEDDVVTRFLVEP</sequence>
<dbReference type="EMBL" id="JYJB01000005">
    <property type="protein sequence ID" value="KJL49077.1"/>
    <property type="molecule type" value="Genomic_DNA"/>
</dbReference>
<keyword evidence="1" id="KW-0812">Transmembrane</keyword>
<keyword evidence="1" id="KW-1133">Transmembrane helix</keyword>
<comment type="caution">
    <text evidence="2">The sequence shown here is derived from an EMBL/GenBank/DDBJ whole genome shotgun (WGS) entry which is preliminary data.</text>
</comment>